<name>A0A2N0R5M7_9GLOM</name>
<accession>A0A2N0R5M7</accession>
<evidence type="ECO:0000259" key="1">
    <source>
        <dbReference type="PROSITE" id="PS51505"/>
    </source>
</evidence>
<gene>
    <name evidence="2" type="ORF">RhiirA1_427587</name>
</gene>
<reference evidence="2 3" key="1">
    <citation type="submission" date="2017-10" db="EMBL/GenBank/DDBJ databases">
        <title>Extensive intraspecific genome diversity in a model arbuscular mycorrhizal fungus.</title>
        <authorList>
            <person name="Chen E.C.H."/>
            <person name="Morin E."/>
            <person name="Baudet D."/>
            <person name="Noel J."/>
            <person name="Ndikumana S."/>
            <person name="Charron P."/>
            <person name="St-Onge C."/>
            <person name="Giorgi J."/>
            <person name="Grigoriev I.V."/>
            <person name="Roux C."/>
            <person name="Martin F.M."/>
            <person name="Corradi N."/>
        </authorList>
    </citation>
    <scope>NUCLEOTIDE SEQUENCE [LARGE SCALE GENOMIC DNA]</scope>
    <source>
        <strain evidence="2 3">A1</strain>
    </source>
</reference>
<evidence type="ECO:0000313" key="3">
    <source>
        <dbReference type="Proteomes" id="UP000232688"/>
    </source>
</evidence>
<dbReference type="VEuPathDB" id="FungiDB:RhiirA1_427587"/>
<feature type="non-terminal residue" evidence="2">
    <location>
        <position position="1"/>
    </location>
</feature>
<feature type="domain" description="SCA7" evidence="1">
    <location>
        <begin position="7"/>
        <end position="74"/>
    </location>
</feature>
<dbReference type="Proteomes" id="UP000232688">
    <property type="component" value="Unassembled WGS sequence"/>
</dbReference>
<organism evidence="2 3">
    <name type="scientific">Rhizophagus irregularis</name>
    <dbReference type="NCBI Taxonomy" id="588596"/>
    <lineage>
        <taxon>Eukaryota</taxon>
        <taxon>Fungi</taxon>
        <taxon>Fungi incertae sedis</taxon>
        <taxon>Mucoromycota</taxon>
        <taxon>Glomeromycotina</taxon>
        <taxon>Glomeromycetes</taxon>
        <taxon>Glomerales</taxon>
        <taxon>Glomeraceae</taxon>
        <taxon>Rhizophagus</taxon>
    </lineage>
</organism>
<dbReference type="Pfam" id="PF08313">
    <property type="entry name" value="SCA7"/>
    <property type="match status" value="1"/>
</dbReference>
<dbReference type="EMBL" id="LLXH01001504">
    <property type="protein sequence ID" value="PKC58607.1"/>
    <property type="molecule type" value="Genomic_DNA"/>
</dbReference>
<dbReference type="VEuPathDB" id="FungiDB:FUN_013453"/>
<dbReference type="InterPro" id="IPR013243">
    <property type="entry name" value="SCA7_dom"/>
</dbReference>
<dbReference type="Gene3D" id="6.10.140.1270">
    <property type="match status" value="1"/>
</dbReference>
<protein>
    <recommendedName>
        <fullName evidence="1">SCA7 domain-containing protein</fullName>
    </recommendedName>
</protein>
<evidence type="ECO:0000313" key="2">
    <source>
        <dbReference type="EMBL" id="PKC58607.1"/>
    </source>
</evidence>
<sequence length="85" mass="9748">EKNKRLKKGQEKKKIMRRNKGVVAPPENTPCARSLNCKKHSLASKRNVAGRSQLYVILLIQNQKNKKSIGRYQVSTKEDDNSLEK</sequence>
<reference evidence="2 3" key="2">
    <citation type="submission" date="2017-10" db="EMBL/GenBank/DDBJ databases">
        <title>Genome analyses suggest a sexual origin of heterokaryosis in a supposedly ancient asexual fungus.</title>
        <authorList>
            <person name="Corradi N."/>
            <person name="Sedzielewska K."/>
            <person name="Noel J."/>
            <person name="Charron P."/>
            <person name="Farinelli L."/>
            <person name="Marton T."/>
            <person name="Kruger M."/>
            <person name="Pelin A."/>
            <person name="Brachmann A."/>
            <person name="Corradi N."/>
        </authorList>
    </citation>
    <scope>NUCLEOTIDE SEQUENCE [LARGE SCALE GENOMIC DNA]</scope>
    <source>
        <strain evidence="2 3">A1</strain>
    </source>
</reference>
<dbReference type="PROSITE" id="PS51505">
    <property type="entry name" value="SCA7"/>
    <property type="match status" value="1"/>
</dbReference>
<comment type="caution">
    <text evidence="2">The sequence shown here is derived from an EMBL/GenBank/DDBJ whole genome shotgun (WGS) entry which is preliminary data.</text>
</comment>
<proteinExistence type="predicted"/>
<dbReference type="AlphaFoldDB" id="A0A2N0R5M7"/>